<dbReference type="SUPFAM" id="SSF53335">
    <property type="entry name" value="S-adenosyl-L-methionine-dependent methyltransferases"/>
    <property type="match status" value="1"/>
</dbReference>
<organism evidence="1">
    <name type="scientific">marine sediment metagenome</name>
    <dbReference type="NCBI Taxonomy" id="412755"/>
    <lineage>
        <taxon>unclassified sequences</taxon>
        <taxon>metagenomes</taxon>
        <taxon>ecological metagenomes</taxon>
    </lineage>
</organism>
<dbReference type="InterPro" id="IPR029063">
    <property type="entry name" value="SAM-dependent_MTases_sf"/>
</dbReference>
<comment type="caution">
    <text evidence="1">The sequence shown here is derived from an EMBL/GenBank/DDBJ whole genome shotgun (WGS) entry which is preliminary data.</text>
</comment>
<reference evidence="1" key="1">
    <citation type="journal article" date="2015" name="Nature">
        <title>Complex archaea that bridge the gap between prokaryotes and eukaryotes.</title>
        <authorList>
            <person name="Spang A."/>
            <person name="Saw J.H."/>
            <person name="Jorgensen S.L."/>
            <person name="Zaremba-Niedzwiedzka K."/>
            <person name="Martijn J."/>
            <person name="Lind A.E."/>
            <person name="van Eijk R."/>
            <person name="Schleper C."/>
            <person name="Guy L."/>
            <person name="Ettema T.J."/>
        </authorList>
    </citation>
    <scope>NUCLEOTIDE SEQUENCE</scope>
</reference>
<dbReference type="EMBL" id="LAZR01019196">
    <property type="protein sequence ID" value="KKL93413.1"/>
    <property type="molecule type" value="Genomic_DNA"/>
</dbReference>
<accession>A0A0F9G439</accession>
<evidence type="ECO:0000313" key="1">
    <source>
        <dbReference type="EMBL" id="KKL93413.1"/>
    </source>
</evidence>
<proteinExistence type="predicted"/>
<dbReference type="Gene3D" id="3.40.50.150">
    <property type="entry name" value="Vaccinia Virus protein VP39"/>
    <property type="match status" value="1"/>
</dbReference>
<name>A0A0F9G439_9ZZZZ</name>
<evidence type="ECO:0008006" key="2">
    <source>
        <dbReference type="Google" id="ProtNLM"/>
    </source>
</evidence>
<gene>
    <name evidence="1" type="ORF">LCGC14_1874960</name>
</gene>
<dbReference type="AlphaFoldDB" id="A0A0F9G439"/>
<protein>
    <recommendedName>
        <fullName evidence="2">Class I SAM-dependent methyltransferase</fullName>
    </recommendedName>
</protein>
<sequence length="189" mass="20754">MYKPTLLDDMFPNHPYADWLAGSCEPWTVGIICSLIQATSPMYMLETGTFEAKTTMRMHWAAGEESTLISLECYEERWEAASARCLDLKGVTILNVEAGSYLMNYEGPKFNFVFLDDDHDADHVAMELDLLYNHATGEGLMAPGGIICVHDVCGSLGLGAVVIARHGFVLSLPMLHRSGGLGLIQIPVK</sequence>